<dbReference type="Proteomes" id="UP000024635">
    <property type="component" value="Unassembled WGS sequence"/>
</dbReference>
<keyword evidence="2" id="KW-1185">Reference proteome</keyword>
<proteinExistence type="predicted"/>
<evidence type="ECO:0000313" key="2">
    <source>
        <dbReference type="Proteomes" id="UP000024635"/>
    </source>
</evidence>
<evidence type="ECO:0000313" key="1">
    <source>
        <dbReference type="EMBL" id="EYC22222.1"/>
    </source>
</evidence>
<comment type="caution">
    <text evidence="1">The sequence shown here is derived from an EMBL/GenBank/DDBJ whole genome shotgun (WGS) entry which is preliminary data.</text>
</comment>
<organism evidence="1 2">
    <name type="scientific">Ancylostoma ceylanicum</name>
    <dbReference type="NCBI Taxonomy" id="53326"/>
    <lineage>
        <taxon>Eukaryota</taxon>
        <taxon>Metazoa</taxon>
        <taxon>Ecdysozoa</taxon>
        <taxon>Nematoda</taxon>
        <taxon>Chromadorea</taxon>
        <taxon>Rhabditida</taxon>
        <taxon>Rhabditina</taxon>
        <taxon>Rhabditomorpha</taxon>
        <taxon>Strongyloidea</taxon>
        <taxon>Ancylostomatidae</taxon>
        <taxon>Ancylostomatinae</taxon>
        <taxon>Ancylostoma</taxon>
    </lineage>
</organism>
<protein>
    <submittedName>
        <fullName evidence="1">Uncharacterized protein</fullName>
    </submittedName>
</protein>
<name>A0A016V5E0_9BILA</name>
<reference evidence="2" key="1">
    <citation type="journal article" date="2015" name="Nat. Genet.">
        <title>The genome and transcriptome of the zoonotic hookworm Ancylostoma ceylanicum identify infection-specific gene families.</title>
        <authorList>
            <person name="Schwarz E.M."/>
            <person name="Hu Y."/>
            <person name="Antoshechkin I."/>
            <person name="Miller M.M."/>
            <person name="Sternberg P.W."/>
            <person name="Aroian R.V."/>
        </authorList>
    </citation>
    <scope>NUCLEOTIDE SEQUENCE</scope>
    <source>
        <strain evidence="2">HY135</strain>
    </source>
</reference>
<accession>A0A016V5E0</accession>
<dbReference type="EMBL" id="JARK01001353">
    <property type="protein sequence ID" value="EYC22222.1"/>
    <property type="molecule type" value="Genomic_DNA"/>
</dbReference>
<sequence>MLTGLLSEGKKTFTSLRPEFKDFPIMTIPYKAEKCERSCSLLSHYLRIRNINSSIRCSKSAADFTCEQEYSEHKENTLIGPVLKYNPKSRYQITLNIHPRASTQETWHRAFWGNVAVFSLENPNQHIWRAAILTWCVKQSEKMPAPLFLCAAANSFPHPAANQLRQSRSLVVAQEQEA</sequence>
<dbReference type="AlphaFoldDB" id="A0A016V5E0"/>
<gene>
    <name evidence="1" type="primary">Acey_s0017.g3222</name>
    <name evidence="1" type="ORF">Y032_0017g3222</name>
</gene>